<dbReference type="Gene3D" id="3.10.129.10">
    <property type="entry name" value="Hotdog Thioesterase"/>
    <property type="match status" value="1"/>
</dbReference>
<reference evidence="1 2" key="1">
    <citation type="submission" date="2013-10" db="EMBL/GenBank/DDBJ databases">
        <title>The Genome Sequence of Acinetobacter nectaris CIP 110549.</title>
        <authorList>
            <consortium name="The Broad Institute Genomics Platform"/>
            <consortium name="The Broad Institute Genome Sequencing Center for Infectious Disease"/>
            <person name="Cerqueira G."/>
            <person name="Feldgarden M."/>
            <person name="Courvalin P."/>
            <person name="Grillot-Courvalin C."/>
            <person name="Clermont D."/>
            <person name="Rocha E."/>
            <person name="Yoon E.-J."/>
            <person name="Nemec A."/>
            <person name="Young S.K."/>
            <person name="Zeng Q."/>
            <person name="Gargeya S."/>
            <person name="Fitzgerald M."/>
            <person name="Abouelleil A."/>
            <person name="Alvarado L."/>
            <person name="Berlin A.M."/>
            <person name="Chapman S.B."/>
            <person name="Gainer-Dewar J."/>
            <person name="Goldberg J."/>
            <person name="Gnerre S."/>
            <person name="Griggs A."/>
            <person name="Gujja S."/>
            <person name="Hansen M."/>
            <person name="Howarth C."/>
            <person name="Imamovic A."/>
            <person name="Ireland A."/>
            <person name="Larimer J."/>
            <person name="McCowan C."/>
            <person name="Murphy C."/>
            <person name="Pearson M."/>
            <person name="Poon T.W."/>
            <person name="Priest M."/>
            <person name="Roberts A."/>
            <person name="Saif S."/>
            <person name="Shea T."/>
            <person name="Sykes S."/>
            <person name="Wortman J."/>
            <person name="Nusbaum C."/>
            <person name="Birren B."/>
        </authorList>
    </citation>
    <scope>NUCLEOTIDE SEQUENCE [LARGE SCALE GENOMIC DNA]</scope>
    <source>
        <strain evidence="1 2">CIP 110549</strain>
    </source>
</reference>
<dbReference type="PANTHER" id="PTHR43841">
    <property type="entry name" value="3-HYDROXYACYL-THIOESTER DEHYDRATASE HTDX-RELATED"/>
    <property type="match status" value="1"/>
</dbReference>
<dbReference type="RefSeq" id="WP_023271918.1">
    <property type="nucleotide sequence ID" value="NZ_KI530712.1"/>
</dbReference>
<accession>V2TZI6</accession>
<dbReference type="STRING" id="1392540.P256_00315"/>
<dbReference type="SUPFAM" id="SSF54637">
    <property type="entry name" value="Thioesterase/thiol ester dehydrase-isomerase"/>
    <property type="match status" value="1"/>
</dbReference>
<dbReference type="InterPro" id="IPR029069">
    <property type="entry name" value="HotDog_dom_sf"/>
</dbReference>
<comment type="caution">
    <text evidence="1">The sequence shown here is derived from an EMBL/GenBank/DDBJ whole genome shotgun (WGS) entry which is preliminary data.</text>
</comment>
<dbReference type="HOGENOM" id="CLU_056696_0_0_6"/>
<dbReference type="PATRIC" id="fig|1392540.3.peg.306"/>
<gene>
    <name evidence="1" type="ORF">P256_00315</name>
</gene>
<evidence type="ECO:0000313" key="1">
    <source>
        <dbReference type="EMBL" id="ESK41325.1"/>
    </source>
</evidence>
<proteinExistence type="predicted"/>
<dbReference type="AlphaFoldDB" id="V2TZI6"/>
<sequence>MKVCYFKEFPKPYLIYPIVLKNNFKRSNASIENKNVKYIVDNFYVDPKNLVAYKKLCGFENGKSIPAVYFSMLSEILQNQMVENEKISFSIKDLLHISHKMKQRDSLFANQRYTMTCQFSLLSQNQFVYKTLVQSDGKTVLESESIYIIGYKKQEISQLDIGNNAFDRVIPKKLIRQWYVPKNVGRKYAQISGVIHPAYLHSWSAKAFGYSEMTVHDMWLKARVLAGLDLPKSYEIYTQFKKPLSLPSSLQLFTLDKSTEVTEFYVKDEAKGTQHVVGKIIINA</sequence>
<dbReference type="eggNOG" id="COG2030">
    <property type="taxonomic scope" value="Bacteria"/>
</dbReference>
<dbReference type="EMBL" id="AYER01000001">
    <property type="protein sequence ID" value="ESK41325.1"/>
    <property type="molecule type" value="Genomic_DNA"/>
</dbReference>
<evidence type="ECO:0008006" key="3">
    <source>
        <dbReference type="Google" id="ProtNLM"/>
    </source>
</evidence>
<protein>
    <recommendedName>
        <fullName evidence="3">MaoC-like domain-containing protein</fullName>
    </recommendedName>
</protein>
<name>V2TZI6_9GAMM</name>
<dbReference type="PANTHER" id="PTHR43841:SF3">
    <property type="entry name" value="(3R)-HYDROXYACYL-ACP DEHYDRATASE SUBUNIT HADB"/>
    <property type="match status" value="1"/>
</dbReference>
<evidence type="ECO:0000313" key="2">
    <source>
        <dbReference type="Proteomes" id="UP000023785"/>
    </source>
</evidence>
<dbReference type="Proteomes" id="UP000023785">
    <property type="component" value="Unassembled WGS sequence"/>
</dbReference>
<organism evidence="1 2">
    <name type="scientific">Acinetobacter nectaris CIP 110549</name>
    <dbReference type="NCBI Taxonomy" id="1392540"/>
    <lineage>
        <taxon>Bacteria</taxon>
        <taxon>Pseudomonadati</taxon>
        <taxon>Pseudomonadota</taxon>
        <taxon>Gammaproteobacteria</taxon>
        <taxon>Moraxellales</taxon>
        <taxon>Moraxellaceae</taxon>
        <taxon>Acinetobacter</taxon>
    </lineage>
</organism>
<keyword evidence="2" id="KW-1185">Reference proteome</keyword>